<proteinExistence type="predicted"/>
<evidence type="ECO:0000313" key="3">
    <source>
        <dbReference type="Proteomes" id="UP000253742"/>
    </source>
</evidence>
<dbReference type="SMART" id="SM00829">
    <property type="entry name" value="PKS_ER"/>
    <property type="match status" value="1"/>
</dbReference>
<dbReference type="RefSeq" id="WP_114533216.1">
    <property type="nucleotide sequence ID" value="NZ_QQBH01000041.1"/>
</dbReference>
<dbReference type="AlphaFoldDB" id="A0A369UY02"/>
<dbReference type="InterPro" id="IPR052711">
    <property type="entry name" value="Zinc_ADH-like"/>
</dbReference>
<name>A0A369UY02_9ACTN</name>
<evidence type="ECO:0000313" key="2">
    <source>
        <dbReference type="EMBL" id="RDD84470.1"/>
    </source>
</evidence>
<gene>
    <name evidence="2" type="ORF">DVZ84_34990</name>
</gene>
<dbReference type="Gene3D" id="3.90.180.10">
    <property type="entry name" value="Medium-chain alcohol dehydrogenases, catalytic domain"/>
    <property type="match status" value="1"/>
</dbReference>
<feature type="domain" description="Enoyl reductase (ER)" evidence="1">
    <location>
        <begin position="13"/>
        <end position="320"/>
    </location>
</feature>
<dbReference type="SUPFAM" id="SSF50129">
    <property type="entry name" value="GroES-like"/>
    <property type="match status" value="1"/>
</dbReference>
<dbReference type="Pfam" id="PF08240">
    <property type="entry name" value="ADH_N"/>
    <property type="match status" value="1"/>
</dbReference>
<evidence type="ECO:0000259" key="1">
    <source>
        <dbReference type="SMART" id="SM00829"/>
    </source>
</evidence>
<comment type="caution">
    <text evidence="2">The sequence shown here is derived from an EMBL/GenBank/DDBJ whole genome shotgun (WGS) entry which is preliminary data.</text>
</comment>
<dbReference type="InterPro" id="IPR011032">
    <property type="entry name" value="GroES-like_sf"/>
</dbReference>
<accession>A0A369UY02</accession>
<dbReference type="EMBL" id="QQBH01000041">
    <property type="protein sequence ID" value="RDD84470.1"/>
    <property type="molecule type" value="Genomic_DNA"/>
</dbReference>
<dbReference type="PANTHER" id="PTHR45033:SF3">
    <property type="entry name" value="DEHYDROGENASE, PUTATIVE (AFU_ORTHOLOGUE AFUA_2G13270)-RELATED"/>
    <property type="match status" value="1"/>
</dbReference>
<dbReference type="InterPro" id="IPR020843">
    <property type="entry name" value="ER"/>
</dbReference>
<protein>
    <submittedName>
        <fullName evidence="2">Zn-dependent oxidoreductase</fullName>
    </submittedName>
</protein>
<dbReference type="Gene3D" id="3.40.50.720">
    <property type="entry name" value="NAD(P)-binding Rossmann-like Domain"/>
    <property type="match status" value="1"/>
</dbReference>
<dbReference type="Proteomes" id="UP000253742">
    <property type="component" value="Unassembled WGS sequence"/>
</dbReference>
<organism evidence="2 3">
    <name type="scientific">Streptomyces parvulus</name>
    <dbReference type="NCBI Taxonomy" id="146923"/>
    <lineage>
        <taxon>Bacteria</taxon>
        <taxon>Bacillati</taxon>
        <taxon>Actinomycetota</taxon>
        <taxon>Actinomycetes</taxon>
        <taxon>Kitasatosporales</taxon>
        <taxon>Streptomycetaceae</taxon>
        <taxon>Streptomyces</taxon>
    </lineage>
</organism>
<dbReference type="PANTHER" id="PTHR45033">
    <property type="match status" value="1"/>
</dbReference>
<dbReference type="InterPro" id="IPR013149">
    <property type="entry name" value="ADH-like_C"/>
</dbReference>
<dbReference type="GO" id="GO:0016491">
    <property type="term" value="F:oxidoreductase activity"/>
    <property type="evidence" value="ECO:0007669"/>
    <property type="project" value="InterPro"/>
</dbReference>
<dbReference type="InterPro" id="IPR013154">
    <property type="entry name" value="ADH-like_N"/>
</dbReference>
<sequence length="322" mass="33414">MYAVVAERSVPEDPLAGLRTGPWPEPRPPQGWATVEVRAAALNHHDLWTLRGVAVLPGQLPVVLGSDAAGVDEDGREVIVYPVIGDPRAGGGDETLDPAVEFLSVQRPGTLAQRVSVPRRCLVPKPAELSFAEASCLPGAWLTAYRMLFEKAGVEPGGVVLVQGAGGGVGTAAVSLGSAAGLRVWAVSRSAQKRCRLAELGAERVMAPGERLPHKVDAVIDTVGEATYAASLKALRAGGRLVLSGATTGGLPPADLGRIFANQLSVVGSTMGTADQLARLAAFCVHTGVRPVVDRVLPLSRVREGLTAMDAGELFGKVVLVP</sequence>
<reference evidence="2 3" key="1">
    <citation type="submission" date="2018-07" db="EMBL/GenBank/DDBJ databases">
        <title>Genome guided investigation of antibiotics producing actinomycetales strain isolated from a Macau mangrove ecosystem.</title>
        <authorList>
            <person name="Hu D."/>
        </authorList>
    </citation>
    <scope>NUCLEOTIDE SEQUENCE [LARGE SCALE GENOMIC DNA]</scope>
    <source>
        <strain evidence="2 3">2297</strain>
    </source>
</reference>
<dbReference type="Pfam" id="PF00107">
    <property type="entry name" value="ADH_zinc_N"/>
    <property type="match status" value="1"/>
</dbReference>
<dbReference type="InterPro" id="IPR036291">
    <property type="entry name" value="NAD(P)-bd_dom_sf"/>
</dbReference>
<dbReference type="OrthoDB" id="9787435at2"/>
<dbReference type="SUPFAM" id="SSF51735">
    <property type="entry name" value="NAD(P)-binding Rossmann-fold domains"/>
    <property type="match status" value="1"/>
</dbReference>